<reference evidence="1 2" key="1">
    <citation type="journal article" date="2010" name="Nature">
        <title>Comparative genomics reveals mobile pathogenicity chromosomes in Fusarium.</title>
        <authorList>
            <person name="Ma L.J."/>
            <person name="van der Does H.C."/>
            <person name="Borkovich K.A."/>
            <person name="Coleman J.J."/>
            <person name="Daboussi M.J."/>
            <person name="Di Pietro A."/>
            <person name="Dufresne M."/>
            <person name="Freitag M."/>
            <person name="Grabherr M."/>
            <person name="Henrissat B."/>
            <person name="Houterman P.M."/>
            <person name="Kang S."/>
            <person name="Shim W.B."/>
            <person name="Woloshuk C."/>
            <person name="Xie X."/>
            <person name="Xu J.R."/>
            <person name="Antoniw J."/>
            <person name="Baker S.E."/>
            <person name="Bluhm B.H."/>
            <person name="Breakspear A."/>
            <person name="Brown D.W."/>
            <person name="Butchko R.A."/>
            <person name="Chapman S."/>
            <person name="Coulson R."/>
            <person name="Coutinho P.M."/>
            <person name="Danchin E.G."/>
            <person name="Diener A."/>
            <person name="Gale L.R."/>
            <person name="Gardiner D.M."/>
            <person name="Goff S."/>
            <person name="Hammond-Kosack K.E."/>
            <person name="Hilburn K."/>
            <person name="Hua-Van A."/>
            <person name="Jonkers W."/>
            <person name="Kazan K."/>
            <person name="Kodira C.D."/>
            <person name="Koehrsen M."/>
            <person name="Kumar L."/>
            <person name="Lee Y.H."/>
            <person name="Li L."/>
            <person name="Manners J.M."/>
            <person name="Miranda-Saavedra D."/>
            <person name="Mukherjee M."/>
            <person name="Park G."/>
            <person name="Park J."/>
            <person name="Park S.Y."/>
            <person name="Proctor R.H."/>
            <person name="Regev A."/>
            <person name="Ruiz-Roldan M.C."/>
            <person name="Sain D."/>
            <person name="Sakthikumar S."/>
            <person name="Sykes S."/>
            <person name="Schwartz D.C."/>
            <person name="Turgeon B.G."/>
            <person name="Wapinski I."/>
            <person name="Yoder O."/>
            <person name="Young S."/>
            <person name="Zeng Q."/>
            <person name="Zhou S."/>
            <person name="Galagan J."/>
            <person name="Cuomo C.A."/>
            <person name="Kistler H.C."/>
            <person name="Rep M."/>
        </authorList>
    </citation>
    <scope>NUCLEOTIDE SEQUENCE [LARGE SCALE GENOMIC DNA]</scope>
    <source>
        <strain evidence="2">M3125 / FGSC 7600</strain>
    </source>
</reference>
<dbReference type="EMBL" id="DS022244">
    <property type="protein sequence ID" value="EWG40044.1"/>
    <property type="molecule type" value="Genomic_DNA"/>
</dbReference>
<dbReference type="KEGG" id="fvr:FVEG_15102"/>
<protein>
    <submittedName>
        <fullName evidence="1">Uncharacterized protein</fullName>
    </submittedName>
</protein>
<gene>
    <name evidence="1" type="ORF">FVEG_15102</name>
</gene>
<evidence type="ECO:0000313" key="2">
    <source>
        <dbReference type="Proteomes" id="UP000009096"/>
    </source>
</evidence>
<name>W7LXB9_GIBM7</name>
<evidence type="ECO:0000313" key="1">
    <source>
        <dbReference type="EMBL" id="EWG40044.1"/>
    </source>
</evidence>
<dbReference type="GeneID" id="30071978"/>
<proteinExistence type="predicted"/>
<dbReference type="EMBL" id="CM000582">
    <property type="protein sequence ID" value="EWG40044.1"/>
    <property type="molecule type" value="Genomic_DNA"/>
</dbReference>
<dbReference type="VEuPathDB" id="FungiDB:FVEG_15102"/>
<keyword evidence="2" id="KW-1185">Reference proteome</keyword>
<organism evidence="1 2">
    <name type="scientific">Gibberella moniliformis (strain M3125 / FGSC 7600)</name>
    <name type="common">Maize ear and stalk rot fungus</name>
    <name type="synonym">Fusarium verticillioides</name>
    <dbReference type="NCBI Taxonomy" id="334819"/>
    <lineage>
        <taxon>Eukaryota</taxon>
        <taxon>Fungi</taxon>
        <taxon>Dikarya</taxon>
        <taxon>Ascomycota</taxon>
        <taxon>Pezizomycotina</taxon>
        <taxon>Sordariomycetes</taxon>
        <taxon>Hypocreomycetidae</taxon>
        <taxon>Hypocreales</taxon>
        <taxon>Nectriaceae</taxon>
        <taxon>Fusarium</taxon>
        <taxon>Fusarium fujikuroi species complex</taxon>
    </lineage>
</organism>
<dbReference type="RefSeq" id="XP_018746235.1">
    <property type="nucleotide sequence ID" value="XM_018904194.1"/>
</dbReference>
<accession>W7LXB9</accession>
<dbReference type="STRING" id="334819.W7LXB9"/>
<dbReference type="AlphaFoldDB" id="W7LXB9"/>
<dbReference type="Proteomes" id="UP000009096">
    <property type="component" value="Chromosome 5"/>
</dbReference>
<sequence length="128" mass="14556">MGRYLMLEQKLKNGTFIIPRTGERSRSEFSLSTSTNAVVADDVNKKPKYQSFEAAESFGDRVHIVAHNVKTAFILVWLWLHTEEGHGVLKCTLAYPFLATEMESMSLLPLPFTFTQHEPLALCLRQLL</sequence>